<name>A0ABT6XQJ8_9FLAO</name>
<dbReference type="InterPro" id="IPR014922">
    <property type="entry name" value="YdhG-like"/>
</dbReference>
<proteinExistence type="predicted"/>
<dbReference type="Proteomes" id="UP001230035">
    <property type="component" value="Unassembled WGS sequence"/>
</dbReference>
<organism evidence="2 3">
    <name type="scientific">Flavobacterium sedimenticola</name>
    <dbReference type="NCBI Taxonomy" id="3043286"/>
    <lineage>
        <taxon>Bacteria</taxon>
        <taxon>Pseudomonadati</taxon>
        <taxon>Bacteroidota</taxon>
        <taxon>Flavobacteriia</taxon>
        <taxon>Flavobacteriales</taxon>
        <taxon>Flavobacteriaceae</taxon>
        <taxon>Flavobacterium</taxon>
    </lineage>
</organism>
<sequence length="120" mass="13838">MKTVYKTIDDYITLQEQSVKPLLETIRRTIKETATEAEECISYQMPAFKQNGPLVYFAVYKNHIGFYPTGSAIAAFQKEISGYKNSKGAVQFPLDQPIPTDLIRRMVQFKRNENLKKVKK</sequence>
<dbReference type="SUPFAM" id="SSF159888">
    <property type="entry name" value="YdhG-like"/>
    <property type="match status" value="1"/>
</dbReference>
<dbReference type="Gene3D" id="3.90.1150.200">
    <property type="match status" value="1"/>
</dbReference>
<dbReference type="RefSeq" id="WP_283239024.1">
    <property type="nucleotide sequence ID" value="NZ_JASGBP010000004.1"/>
</dbReference>
<gene>
    <name evidence="2" type="ORF">QHT84_07925</name>
</gene>
<keyword evidence="3" id="KW-1185">Reference proteome</keyword>
<evidence type="ECO:0000313" key="2">
    <source>
        <dbReference type="EMBL" id="MDI9257341.1"/>
    </source>
</evidence>
<reference evidence="2 3" key="1">
    <citation type="submission" date="2023-05" db="EMBL/GenBank/DDBJ databases">
        <title>Flavobacterium sedimenti sp. nov., isolated from the sediment.</title>
        <authorList>
            <person name="Wu N."/>
        </authorList>
    </citation>
    <scope>NUCLEOTIDE SEQUENCE [LARGE SCALE GENOMIC DNA]</scope>
    <source>
        <strain evidence="2 3">YZ-48</strain>
    </source>
</reference>
<dbReference type="EMBL" id="JASGBP010000004">
    <property type="protein sequence ID" value="MDI9257341.1"/>
    <property type="molecule type" value="Genomic_DNA"/>
</dbReference>
<dbReference type="Pfam" id="PF08818">
    <property type="entry name" value="DUF1801"/>
    <property type="match status" value="1"/>
</dbReference>
<protein>
    <submittedName>
        <fullName evidence="2">DUF1801 domain-containing protein</fullName>
    </submittedName>
</protein>
<feature type="domain" description="YdhG-like" evidence="1">
    <location>
        <begin position="20"/>
        <end position="109"/>
    </location>
</feature>
<evidence type="ECO:0000313" key="3">
    <source>
        <dbReference type="Proteomes" id="UP001230035"/>
    </source>
</evidence>
<comment type="caution">
    <text evidence="2">The sequence shown here is derived from an EMBL/GenBank/DDBJ whole genome shotgun (WGS) entry which is preliminary data.</text>
</comment>
<accession>A0ABT6XQJ8</accession>
<evidence type="ECO:0000259" key="1">
    <source>
        <dbReference type="Pfam" id="PF08818"/>
    </source>
</evidence>